<proteinExistence type="predicted"/>
<name>A0A409VJ16_9AGAR</name>
<reference evidence="3 4" key="1">
    <citation type="journal article" date="2018" name="Evol. Lett.">
        <title>Horizontal gene cluster transfer increased hallucinogenic mushroom diversity.</title>
        <authorList>
            <person name="Reynolds H.T."/>
            <person name="Vijayakumar V."/>
            <person name="Gluck-Thaler E."/>
            <person name="Korotkin H.B."/>
            <person name="Matheny P.B."/>
            <person name="Slot J.C."/>
        </authorList>
    </citation>
    <scope>NUCLEOTIDE SEQUENCE [LARGE SCALE GENOMIC DNA]</scope>
    <source>
        <strain evidence="3 4">SRW20</strain>
    </source>
</reference>
<dbReference type="SMART" id="SM00256">
    <property type="entry name" value="FBOX"/>
    <property type="match status" value="3"/>
</dbReference>
<evidence type="ECO:0000313" key="3">
    <source>
        <dbReference type="EMBL" id="PPQ66235.1"/>
    </source>
</evidence>
<feature type="region of interest" description="Disordered" evidence="1">
    <location>
        <begin position="1508"/>
        <end position="1549"/>
    </location>
</feature>
<dbReference type="SUPFAM" id="SSF52047">
    <property type="entry name" value="RNI-like"/>
    <property type="match status" value="2"/>
</dbReference>
<feature type="domain" description="F-box" evidence="2">
    <location>
        <begin position="14"/>
        <end position="59"/>
    </location>
</feature>
<dbReference type="EMBL" id="NHYE01005635">
    <property type="protein sequence ID" value="PPQ66235.1"/>
    <property type="molecule type" value="Genomic_DNA"/>
</dbReference>
<gene>
    <name evidence="3" type="ORF">CVT26_010936</name>
</gene>
<accession>A0A409VJ16</accession>
<dbReference type="InParanoid" id="A0A409VJ16"/>
<evidence type="ECO:0000259" key="2">
    <source>
        <dbReference type="PROSITE" id="PS50181"/>
    </source>
</evidence>
<dbReference type="OrthoDB" id="2967309at2759"/>
<feature type="compositionally biased region" description="Polar residues" evidence="1">
    <location>
        <begin position="1532"/>
        <end position="1541"/>
    </location>
</feature>
<sequence length="1549" mass="173431">MRSRSPNSNGAQSQEMLLKLPSELIHRICEDLSAQDGKNLRLTCTQLSKIVAHSIFRNVTIDIFRSNVDKSLSKLVSLAQSRLPVHHAARYLKIFSLSPVVDRDDASGFLTVQDLNNNDLEPEELARIIDIIKTELPKAVSALQGVQTVFWAPQKKDGDELLSAVLCALGNMPNLRKIIVTPSHCDMPLSFQALDGLQALSFHGTRGNCADSGKMMFDNLAKTLAALGPRHPGQLTSLWVSHHWKYGEEDKTQSFSDLFKYYPRNAATLRLHQLILSGFFVTFDASTLPHLKYLTHLELSRIDSTSSSQMPGRSNISSDLVGIWTALRSIQVRLKEIKVDFVTSSFVTYLSTYSGLEKLQVTPSNLADAQTSNAIGYNFYEKALISHVNTLKDLEVRAPYEGSWCFGSHNVSVVSKLTKLEHLRVGIISSQLWTEQDYQEQTLKVNEDPVHLLLEALVPPQGDAPQLKTLCIVPAEPESLRSAECGNGGTAHRARVCKQLGQSVRRYRAPPSCSRLPTMFIGERDYPTLLLQDARLAGQYDFEDGSLQYVDISPSALSGSTFCFPMDSNGLNGAQSPETLLKLAPELIHLISEDLLVQDIKSLRLTCTHLARVLAHLIFRNVTINISRTNVHNSLSKLVAFAQPYHLAHQATKYLAISSLLPISDPDTEPITVASGEYCQQNRNGIEPEGIKRVNDTIKAELPKAVSALKGVREVHWGPQKKDGEELLAAVFCALEKLPNVQKMTITPWHCNLLPSFQSLDDLRALSFQGTRGTCDDDGKAMFESIARTITVLGPRHPGRLTSLEVSHHWNYREADKNQSFDDLFKHYPRNAAPLRLRQLTLSGCIVTFDASTLPHLKHLTSLELGWIESPSRKLSPLTRCSDPVGIWTALQSIQVRLKEIKVDFVTYSLITYLSSYTGLETLHITPFNLSDKQASDTMGYIFYGKALASHVDTLKDLEIRAPFEGSWCFGDHNVSIVSRLTKLQNLRVGVISSQLWTEQDFQEQDAVKINKDPVVSRAPFESSRLYIFLHTYAQATLHRFPPELIHLVNEELSIEDTKSLRLTCRHLASALSSLIFRNITINIFGSDVYPSLSKLAALAQPNHPAHQEARYLKIFSLSPLALPKRTTSICINGAWHPNVNEIVDSEEFIRIGQAIRANIERAISALKGVQQVFWTPYSKDGAEVTQIVLSALANLPNLWSITVAPRDSDCSIVPSLHTLSHLRTLSIDTSLSRCNDRGKKMFDNVAKTISILGSEYPGQLNSLQVIHEWDYRYDSQNQNVCDLLKYYSLDAPPLQLHKLVLGGFFVSFNTPVLRHLRHLTSLELWRIEKAILFGTPAPAAELSDKERIWTVLQSMEIHLEEIVVDFFASSFLTYLTSYSGLRKLHVSVGNFVDLQICDMVGHQVIGNPIICHSSTLVDLEIRSIFEGPWCFGNHNVSVVSKLTELRNLRLGIISSELWKDGDFERNHNPISSKDPIVSKIFTFRFHLYWPSLPTASTPGHTFIKQPTAVHPLRGGSNPRTIESGTRWKFSQRPQRSSTSTPRKKHLQI</sequence>
<dbReference type="Gene3D" id="3.80.10.10">
    <property type="entry name" value="Ribonuclease Inhibitor"/>
    <property type="match status" value="1"/>
</dbReference>
<evidence type="ECO:0000256" key="1">
    <source>
        <dbReference type="SAM" id="MobiDB-lite"/>
    </source>
</evidence>
<evidence type="ECO:0000313" key="4">
    <source>
        <dbReference type="Proteomes" id="UP000284706"/>
    </source>
</evidence>
<protein>
    <recommendedName>
        <fullName evidence="2">F-box domain-containing protein</fullName>
    </recommendedName>
</protein>
<dbReference type="STRING" id="231916.A0A409VJ16"/>
<keyword evidence="4" id="KW-1185">Reference proteome</keyword>
<comment type="caution">
    <text evidence="3">The sequence shown here is derived from an EMBL/GenBank/DDBJ whole genome shotgun (WGS) entry which is preliminary data.</text>
</comment>
<dbReference type="InterPro" id="IPR032675">
    <property type="entry name" value="LRR_dom_sf"/>
</dbReference>
<dbReference type="PANTHER" id="PTHR47186">
    <property type="entry name" value="LEUCINE-RICH REPEAT-CONTAINING PROTEIN 57"/>
    <property type="match status" value="1"/>
</dbReference>
<dbReference type="PANTHER" id="PTHR47186:SF3">
    <property type="entry name" value="OS09G0267800 PROTEIN"/>
    <property type="match status" value="1"/>
</dbReference>
<dbReference type="InterPro" id="IPR001810">
    <property type="entry name" value="F-box_dom"/>
</dbReference>
<organism evidence="3 4">
    <name type="scientific">Gymnopilus dilepis</name>
    <dbReference type="NCBI Taxonomy" id="231916"/>
    <lineage>
        <taxon>Eukaryota</taxon>
        <taxon>Fungi</taxon>
        <taxon>Dikarya</taxon>
        <taxon>Basidiomycota</taxon>
        <taxon>Agaricomycotina</taxon>
        <taxon>Agaricomycetes</taxon>
        <taxon>Agaricomycetidae</taxon>
        <taxon>Agaricales</taxon>
        <taxon>Agaricineae</taxon>
        <taxon>Hymenogastraceae</taxon>
        <taxon>Gymnopilus</taxon>
    </lineage>
</organism>
<dbReference type="Proteomes" id="UP000284706">
    <property type="component" value="Unassembled WGS sequence"/>
</dbReference>
<dbReference type="PROSITE" id="PS50181">
    <property type="entry name" value="FBOX"/>
    <property type="match status" value="1"/>
</dbReference>